<dbReference type="InterPro" id="IPR043133">
    <property type="entry name" value="GTP-CH-I_C/QueF"/>
</dbReference>
<organism evidence="2">
    <name type="scientific">anaerobic digester metagenome</name>
    <dbReference type="NCBI Taxonomy" id="1263854"/>
    <lineage>
        <taxon>unclassified sequences</taxon>
        <taxon>metagenomes</taxon>
        <taxon>ecological metagenomes</taxon>
    </lineage>
</organism>
<dbReference type="Gene3D" id="3.30.1130.10">
    <property type="match status" value="2"/>
</dbReference>
<dbReference type="Pfam" id="PF14819">
    <property type="entry name" value="QueF_N"/>
    <property type="match status" value="1"/>
</dbReference>
<name>A0A485M0A0_9ZZZZ</name>
<dbReference type="GO" id="GO:0008616">
    <property type="term" value="P:tRNA queuosine(34) biosynthetic process"/>
    <property type="evidence" value="ECO:0007669"/>
    <property type="project" value="InterPro"/>
</dbReference>
<keyword evidence="2" id="KW-0560">Oxidoreductase</keyword>
<evidence type="ECO:0000313" key="2">
    <source>
        <dbReference type="EMBL" id="VFU14419.1"/>
    </source>
</evidence>
<dbReference type="AlphaFoldDB" id="A0A485M0A0"/>
<protein>
    <submittedName>
        <fullName evidence="2">NADPH-dependent 7-cyano-7-deazaguanine reductase</fullName>
        <ecNumber evidence="2">1.7.1.13</ecNumber>
    </submittedName>
</protein>
<dbReference type="InterPro" id="IPR029500">
    <property type="entry name" value="QueF"/>
</dbReference>
<sequence>MMKEMPLGRQTPSPEAYDPSVLYPIPRGGPRPGMHGFDLWRAYELSWLDGKGKPEAAVLQLVYPIASRNIVESKSLKLYLNGISNTAFAEQGELLRTIRADLEAVLDAPWVHVSLMADRQGPPPDWVHSLPGESIDGLDIGEFPDRPDPGILKVEENQKTESLHSHLLKTYCPITGQPDWASVLVEYRGKGIDRASLLEYLYSYRGYQGFSEECCERIFEDIGKACSPEALAVSCFYTRRGGIDINPVRSSYEKSPEESARYRLLRQ</sequence>
<dbReference type="PANTHER" id="PTHR34354:SF1">
    <property type="entry name" value="NADPH-DEPENDENT 7-CYANO-7-DEAZAGUANINE REDUCTASE"/>
    <property type="match status" value="1"/>
</dbReference>
<dbReference type="Pfam" id="PF14489">
    <property type="entry name" value="QueF"/>
    <property type="match status" value="1"/>
</dbReference>
<accession>A0A485M0A0</accession>
<dbReference type="InterPro" id="IPR029139">
    <property type="entry name" value="QueF_N"/>
</dbReference>
<feature type="domain" description="NADPH-dependent 7-cyano-7-deazaguanine reductase N-terminal" evidence="1">
    <location>
        <begin position="15"/>
        <end position="108"/>
    </location>
</feature>
<dbReference type="EMBL" id="CAADRM010000091">
    <property type="protein sequence ID" value="VFU14419.1"/>
    <property type="molecule type" value="Genomic_DNA"/>
</dbReference>
<gene>
    <name evidence="2" type="primary">queF</name>
    <name evidence="2" type="ORF">SCFA_290004</name>
</gene>
<dbReference type="EC" id="1.7.1.13" evidence="2"/>
<evidence type="ECO:0000259" key="1">
    <source>
        <dbReference type="Pfam" id="PF14819"/>
    </source>
</evidence>
<dbReference type="SUPFAM" id="SSF55620">
    <property type="entry name" value="Tetrahydrobiopterin biosynthesis enzymes-like"/>
    <property type="match status" value="1"/>
</dbReference>
<reference evidence="2" key="1">
    <citation type="submission" date="2019-03" db="EMBL/GenBank/DDBJ databases">
        <authorList>
            <person name="Hao L."/>
        </authorList>
    </citation>
    <scope>NUCLEOTIDE SEQUENCE</scope>
</reference>
<dbReference type="GO" id="GO:0033739">
    <property type="term" value="F:preQ1 synthase activity"/>
    <property type="evidence" value="ECO:0007669"/>
    <property type="project" value="UniProtKB-EC"/>
</dbReference>
<dbReference type="PANTHER" id="PTHR34354">
    <property type="entry name" value="NADPH-DEPENDENT 7-CYANO-7-DEAZAGUANINE REDUCTASE"/>
    <property type="match status" value="1"/>
</dbReference>
<dbReference type="InterPro" id="IPR050084">
    <property type="entry name" value="NADPH_dep_7-cyano-7-deazaG_red"/>
</dbReference>
<proteinExistence type="predicted"/>